<feature type="region of interest" description="Disordered" evidence="1">
    <location>
        <begin position="79"/>
        <end position="104"/>
    </location>
</feature>
<feature type="compositionally biased region" description="Basic and acidic residues" evidence="1">
    <location>
        <begin position="79"/>
        <end position="93"/>
    </location>
</feature>
<name>A0ABS9KC93_9BACT</name>
<dbReference type="RefSeq" id="WP_237853316.1">
    <property type="nucleotide sequence ID" value="NZ_JAKLWS010000007.1"/>
</dbReference>
<dbReference type="InterPro" id="IPR012899">
    <property type="entry name" value="LTXXQ"/>
</dbReference>
<sequence length="247" mass="28868">MKTIKKAILLALFVLMSTLSQVVAQPMNRAGLNAPGIQYLITEYGDELELTDDQKSELIALQLEHRNEWRADNREMFQNRRGDFRRGKRDGRQGPRGQGFRNADPQFMQARTEARMEMRQEVMDILTGEQQNLLQSNMIEKAEKAHEFRTLRHQSMVDEAGIEGEKADQVLNLLNAQSANRLELDKQRVQNPTEVAQELWTDHFEKMRETNDQLQSILTVDEYQELRQHMGFGRRENGNRGLRRWSQ</sequence>
<dbReference type="Proteomes" id="UP001165366">
    <property type="component" value="Unassembled WGS sequence"/>
</dbReference>
<feature type="chain" id="PRO_5047174497" evidence="2">
    <location>
        <begin position="25"/>
        <end position="247"/>
    </location>
</feature>
<comment type="caution">
    <text evidence="3">The sequence shown here is derived from an EMBL/GenBank/DDBJ whole genome shotgun (WGS) entry which is preliminary data.</text>
</comment>
<evidence type="ECO:0000313" key="3">
    <source>
        <dbReference type="EMBL" id="MCG2588474.1"/>
    </source>
</evidence>
<accession>A0ABS9KC93</accession>
<keyword evidence="2" id="KW-0732">Signal</keyword>
<organism evidence="3 4">
    <name type="scientific">Rhodohalobacter sulfatireducens</name>
    <dbReference type="NCBI Taxonomy" id="2911366"/>
    <lineage>
        <taxon>Bacteria</taxon>
        <taxon>Pseudomonadati</taxon>
        <taxon>Balneolota</taxon>
        <taxon>Balneolia</taxon>
        <taxon>Balneolales</taxon>
        <taxon>Balneolaceae</taxon>
        <taxon>Rhodohalobacter</taxon>
    </lineage>
</organism>
<protein>
    <submittedName>
        <fullName evidence="3">Spy/CpxP family protein refolding chaperone</fullName>
    </submittedName>
</protein>
<proteinExistence type="predicted"/>
<evidence type="ECO:0000313" key="4">
    <source>
        <dbReference type="Proteomes" id="UP001165366"/>
    </source>
</evidence>
<reference evidence="3" key="2">
    <citation type="submission" date="2024-05" db="EMBL/GenBank/DDBJ databases">
        <title>Rhodohalobacter halophilus gen. nov., sp. nov., a moderately halophilic member of the family Balneolaceae.</title>
        <authorList>
            <person name="Xia J."/>
        </authorList>
    </citation>
    <scope>NUCLEOTIDE SEQUENCE</scope>
    <source>
        <strain evidence="3">WB101</strain>
    </source>
</reference>
<keyword evidence="4" id="KW-1185">Reference proteome</keyword>
<evidence type="ECO:0000256" key="2">
    <source>
        <dbReference type="SAM" id="SignalP"/>
    </source>
</evidence>
<dbReference type="Pfam" id="PF07813">
    <property type="entry name" value="LTXXQ"/>
    <property type="match status" value="1"/>
</dbReference>
<gene>
    <name evidence="3" type="ORF">L6773_07860</name>
</gene>
<dbReference type="Gene3D" id="1.20.120.1490">
    <property type="match status" value="1"/>
</dbReference>
<feature type="signal peptide" evidence="2">
    <location>
        <begin position="1"/>
        <end position="24"/>
    </location>
</feature>
<evidence type="ECO:0000256" key="1">
    <source>
        <dbReference type="SAM" id="MobiDB-lite"/>
    </source>
</evidence>
<reference evidence="3" key="1">
    <citation type="submission" date="2022-01" db="EMBL/GenBank/DDBJ databases">
        <authorList>
            <person name="Wang Y."/>
        </authorList>
    </citation>
    <scope>NUCLEOTIDE SEQUENCE</scope>
    <source>
        <strain evidence="3">WB101</strain>
    </source>
</reference>
<dbReference type="EMBL" id="JAKLWS010000007">
    <property type="protein sequence ID" value="MCG2588474.1"/>
    <property type="molecule type" value="Genomic_DNA"/>
</dbReference>